<organism evidence="2 3">
    <name type="scientific">Granulicella sibirica</name>
    <dbReference type="NCBI Taxonomy" id="2479048"/>
    <lineage>
        <taxon>Bacteria</taxon>
        <taxon>Pseudomonadati</taxon>
        <taxon>Acidobacteriota</taxon>
        <taxon>Terriglobia</taxon>
        <taxon>Terriglobales</taxon>
        <taxon>Acidobacteriaceae</taxon>
        <taxon>Granulicella</taxon>
    </lineage>
</organism>
<keyword evidence="3" id="KW-1185">Reference proteome</keyword>
<dbReference type="Proteomes" id="UP000289437">
    <property type="component" value="Unassembled WGS sequence"/>
</dbReference>
<evidence type="ECO:0000256" key="1">
    <source>
        <dbReference type="SAM" id="MobiDB-lite"/>
    </source>
</evidence>
<proteinExistence type="predicted"/>
<gene>
    <name evidence="2" type="ORF">GRAN_2242</name>
</gene>
<dbReference type="EMBL" id="RDSM01000001">
    <property type="protein sequence ID" value="RXH58932.1"/>
    <property type="molecule type" value="Genomic_DNA"/>
</dbReference>
<accession>A0A4Q0T796</accession>
<reference evidence="3" key="2">
    <citation type="submission" date="2019-02" db="EMBL/GenBank/DDBJ databases">
        <title>Granulicella sibirica sp. nov., a psychrotolerant acidobacterium isolated from an organic soil layer in forested tundra, West Siberia.</title>
        <authorList>
            <person name="Oshkin I.Y."/>
            <person name="Kulichevskaya I.S."/>
            <person name="Rijpstra W.I.C."/>
            <person name="Sinninghe Damste J.S."/>
            <person name="Rakitin A.L."/>
            <person name="Ravin N.V."/>
            <person name="Dedysh S.N."/>
        </authorList>
    </citation>
    <scope>NUCLEOTIDE SEQUENCE [LARGE SCALE GENOMIC DNA]</scope>
    <source>
        <strain evidence="3">AF10</strain>
    </source>
</reference>
<feature type="region of interest" description="Disordered" evidence="1">
    <location>
        <begin position="1"/>
        <end position="21"/>
    </location>
</feature>
<evidence type="ECO:0000313" key="3">
    <source>
        <dbReference type="Proteomes" id="UP000289437"/>
    </source>
</evidence>
<comment type="caution">
    <text evidence="2">The sequence shown here is derived from an EMBL/GenBank/DDBJ whole genome shotgun (WGS) entry which is preliminary data.</text>
</comment>
<name>A0A4Q0T796_9BACT</name>
<protein>
    <submittedName>
        <fullName evidence="2">Uncharacterized protein</fullName>
    </submittedName>
</protein>
<evidence type="ECO:0000313" key="2">
    <source>
        <dbReference type="EMBL" id="RXH58932.1"/>
    </source>
</evidence>
<reference evidence="2 3" key="1">
    <citation type="submission" date="2018-11" db="EMBL/GenBank/DDBJ databases">
        <authorList>
            <person name="Mardanov A.V."/>
            <person name="Ravin N.V."/>
            <person name="Dedysh S.N."/>
        </authorList>
    </citation>
    <scope>NUCLEOTIDE SEQUENCE [LARGE SCALE GENOMIC DNA]</scope>
    <source>
        <strain evidence="2 3">AF10</strain>
    </source>
</reference>
<sequence length="59" mass="6452">MGRDRGSWPQTAAQRGGGRCGSGVLRLRWLRAAWGWHGHGHSNSATGVQHVLPRTLLTH</sequence>
<dbReference type="AlphaFoldDB" id="A0A4Q0T796"/>